<dbReference type="CDD" id="cd01257">
    <property type="entry name" value="PH_IRS"/>
    <property type="match status" value="1"/>
</dbReference>
<dbReference type="GO" id="GO:0043548">
    <property type="term" value="F:phosphatidylinositol 3-kinase binding"/>
    <property type="evidence" value="ECO:0007669"/>
    <property type="project" value="TreeGrafter"/>
</dbReference>
<dbReference type="InterPro" id="IPR011993">
    <property type="entry name" value="PH-like_dom_sf"/>
</dbReference>
<evidence type="ECO:0000256" key="1">
    <source>
        <dbReference type="ARBA" id="ARBA00022553"/>
    </source>
</evidence>
<feature type="region of interest" description="Disordered" evidence="3">
    <location>
        <begin position="603"/>
        <end position="656"/>
    </location>
</feature>
<name>A0A8C9VRT3_SCLFO</name>
<dbReference type="AlphaFoldDB" id="A0A8C9VRT3"/>
<evidence type="ECO:0000313" key="6">
    <source>
        <dbReference type="Ensembl" id="ENSSFOP00015063818.1"/>
    </source>
</evidence>
<evidence type="ECO:0000259" key="4">
    <source>
        <dbReference type="PROSITE" id="PS50003"/>
    </source>
</evidence>
<dbReference type="OrthoDB" id="946068at2759"/>
<dbReference type="GO" id="GO:0005829">
    <property type="term" value="C:cytosol"/>
    <property type="evidence" value="ECO:0007669"/>
    <property type="project" value="TreeGrafter"/>
</dbReference>
<dbReference type="SMART" id="SM00233">
    <property type="entry name" value="PH"/>
    <property type="match status" value="1"/>
</dbReference>
<keyword evidence="7" id="KW-1185">Reference proteome</keyword>
<reference evidence="6" key="3">
    <citation type="submission" date="2025-09" db="UniProtKB">
        <authorList>
            <consortium name="Ensembl"/>
        </authorList>
    </citation>
    <scope>IDENTIFICATION</scope>
</reference>
<feature type="compositionally biased region" description="Low complexity" evidence="3">
    <location>
        <begin position="365"/>
        <end position="379"/>
    </location>
</feature>
<dbReference type="GeneTree" id="ENSGT00940000160883"/>
<sequence length="940" mass="102735">ISFLLTEKGAAPDGADDIRKCGYLRKQKHGHKRFFVLRAASRLGPSRLEYYDSASRVIYLYQCFTVNKRADSKNKYLIALYTKDDYFPIVAEGEREQDEWYQALSDLMSEGRRAQLDADELEDAYGAVSPGTVFKEVWQVHVKPKGLGQTKNLTGVYRLCLTAKTLHLVKLNSETPCVNLQLMNIRRCGHSESFFFIEVGRSSSTGPGEIWMQVDDSVVAQSMHETILETMKALKAFAEFRPRSKSQSSGCNPVAFITTRRHLGNLPPSQTGLQRRSRTESATGTPPSCKGSGAGAYRFRTSSEGEGTMNRPFRSAASGLVHLGTGRASLSRQDTGGRYSRAPSGSSYHVRSASLPVSRFSYATSPVSVSSSSGHGSASDTLTRPSSASLCGSPSDGGFNSSDEYGSSPGDLRYIRVRSSTPDSIGNTPPICEETCLRDYMCMSRHRDIWGSSEPQQDESCDEEKAFWKRMHLSSRPVGGSTGVTVYQKMTQTTSSLDESVTGFGSCSDQYCEVKPSLCTDQQDIPSRGEGYMAMMPGVVHSRDDDYMLMQPSVRHPASSPQQMDPWGYMMMLPNDMDHLQSGEYTDVSQSCLPACGQRFSRGCHTQTPPESPRPYSPYFSLPRSYKAPVRESREREDYVPMSSPSKAAHPSAVLQASHECTERSCSDQRVLRPSRLPLGTYDFHEPSRGRRAGQVPSSPGEYINIELRDRPAESSLFLPGSSGDDYMTLETDSQRPKVRSPRPSLVAPWNPPSYIRPQTGASGIPADSYVNAGVSFGAGARSPSGVLRQLCAMEREEPQSRRRRNSDTFSSTSPESHTLTPTSPYSSDGAKLLGSAPFDGTWLHTEGMASPGSAALPVPADVTRGLPGHTCRNAATATTQHNGINYIALDLRDGPWASHAVDPPVPATTPTPLPLPENGAYASLDFSTADRLTSASQGW</sequence>
<dbReference type="PANTHER" id="PTHR10614:SF2">
    <property type="entry name" value="INSULIN RECEPTOR SUBSTRATE 4"/>
    <property type="match status" value="1"/>
</dbReference>
<feature type="compositionally biased region" description="Polar residues" evidence="3">
    <location>
        <begin position="380"/>
        <end position="405"/>
    </location>
</feature>
<dbReference type="SMART" id="SM01244">
    <property type="entry name" value="IRS"/>
    <property type="match status" value="1"/>
</dbReference>
<feature type="compositionally biased region" description="Polar residues" evidence="3">
    <location>
        <begin position="267"/>
        <end position="286"/>
    </location>
</feature>
<keyword evidence="2" id="KW-0807">Transducer</keyword>
<dbReference type="PRINTS" id="PR00628">
    <property type="entry name" value="INSULINRSI"/>
</dbReference>
<dbReference type="SMART" id="SM00310">
    <property type="entry name" value="PTBI"/>
    <property type="match status" value="1"/>
</dbReference>
<proteinExistence type="predicted"/>
<feature type="region of interest" description="Disordered" evidence="3">
    <location>
        <begin position="326"/>
        <end position="350"/>
    </location>
</feature>
<feature type="region of interest" description="Disordered" evidence="3">
    <location>
        <begin position="795"/>
        <end position="832"/>
    </location>
</feature>
<dbReference type="Pfam" id="PF02174">
    <property type="entry name" value="IRS"/>
    <property type="match status" value="1"/>
</dbReference>
<dbReference type="CDD" id="cd01204">
    <property type="entry name" value="PTB_IRS"/>
    <property type="match status" value="1"/>
</dbReference>
<evidence type="ECO:0008006" key="8">
    <source>
        <dbReference type="Google" id="ProtNLM"/>
    </source>
</evidence>
<reference evidence="6 7" key="1">
    <citation type="submission" date="2019-04" db="EMBL/GenBank/DDBJ databases">
        <authorList>
            <consortium name="Wellcome Sanger Institute Data Sharing"/>
        </authorList>
    </citation>
    <scope>NUCLEOTIDE SEQUENCE [LARGE SCALE GENOMIC DNA]</scope>
</reference>
<dbReference type="GO" id="GO:0005158">
    <property type="term" value="F:insulin receptor binding"/>
    <property type="evidence" value="ECO:0007669"/>
    <property type="project" value="InterPro"/>
</dbReference>
<dbReference type="GO" id="GO:0008286">
    <property type="term" value="P:insulin receptor signaling pathway"/>
    <property type="evidence" value="ECO:0007669"/>
    <property type="project" value="InterPro"/>
</dbReference>
<evidence type="ECO:0000256" key="2">
    <source>
        <dbReference type="ARBA" id="ARBA00023224"/>
    </source>
</evidence>
<feature type="region of interest" description="Disordered" evidence="3">
    <location>
        <begin position="261"/>
        <end position="312"/>
    </location>
</feature>
<feature type="compositionally biased region" description="Polar residues" evidence="3">
    <location>
        <begin position="808"/>
        <end position="827"/>
    </location>
</feature>
<accession>A0A8C9VRT3</accession>
<dbReference type="SUPFAM" id="SSF50729">
    <property type="entry name" value="PH domain-like"/>
    <property type="match status" value="2"/>
</dbReference>
<dbReference type="InterPro" id="IPR039011">
    <property type="entry name" value="IRS"/>
</dbReference>
<feature type="region of interest" description="Disordered" evidence="3">
    <location>
        <begin position="678"/>
        <end position="701"/>
    </location>
</feature>
<feature type="compositionally biased region" description="Basic and acidic residues" evidence="3">
    <location>
        <begin position="629"/>
        <end position="639"/>
    </location>
</feature>
<evidence type="ECO:0000259" key="5">
    <source>
        <dbReference type="PROSITE" id="PS51064"/>
    </source>
</evidence>
<organism evidence="6 7">
    <name type="scientific">Scleropages formosus</name>
    <name type="common">Asian bonytongue</name>
    <name type="synonym">Osteoglossum formosum</name>
    <dbReference type="NCBI Taxonomy" id="113540"/>
    <lineage>
        <taxon>Eukaryota</taxon>
        <taxon>Metazoa</taxon>
        <taxon>Chordata</taxon>
        <taxon>Craniata</taxon>
        <taxon>Vertebrata</taxon>
        <taxon>Euteleostomi</taxon>
        <taxon>Actinopterygii</taxon>
        <taxon>Neopterygii</taxon>
        <taxon>Teleostei</taxon>
        <taxon>Osteoglossocephala</taxon>
        <taxon>Osteoglossomorpha</taxon>
        <taxon>Osteoglossiformes</taxon>
        <taxon>Osteoglossidae</taxon>
        <taxon>Scleropages</taxon>
    </lineage>
</organism>
<dbReference type="GO" id="GO:0005886">
    <property type="term" value="C:plasma membrane"/>
    <property type="evidence" value="ECO:0007669"/>
    <property type="project" value="TreeGrafter"/>
</dbReference>
<feature type="region of interest" description="Disordered" evidence="3">
    <location>
        <begin position="365"/>
        <end position="414"/>
    </location>
</feature>
<reference evidence="6" key="2">
    <citation type="submission" date="2025-08" db="UniProtKB">
        <authorList>
            <consortium name="Ensembl"/>
        </authorList>
    </citation>
    <scope>IDENTIFICATION</scope>
</reference>
<protein>
    <recommendedName>
        <fullName evidence="8">Insulin receptor substrate 2-B-like</fullName>
    </recommendedName>
</protein>
<feature type="domain" description="PH" evidence="4">
    <location>
        <begin position="17"/>
        <end position="109"/>
    </location>
</feature>
<evidence type="ECO:0000256" key="3">
    <source>
        <dbReference type="SAM" id="MobiDB-lite"/>
    </source>
</evidence>
<dbReference type="Gene3D" id="2.30.29.30">
    <property type="entry name" value="Pleckstrin-homology domain (PH domain)/Phosphotyrosine-binding domain (PTB)"/>
    <property type="match status" value="2"/>
</dbReference>
<dbReference type="FunFam" id="2.30.29.30:FF:000029">
    <property type="entry name" value="Insulin receptor substrate 1"/>
    <property type="match status" value="1"/>
</dbReference>
<keyword evidence="1" id="KW-0597">Phosphoprotein</keyword>
<dbReference type="PROSITE" id="PS51064">
    <property type="entry name" value="IRS_PTB"/>
    <property type="match status" value="1"/>
</dbReference>
<dbReference type="Proteomes" id="UP000694397">
    <property type="component" value="Chromosome 13"/>
</dbReference>
<evidence type="ECO:0000313" key="7">
    <source>
        <dbReference type="Proteomes" id="UP000694397"/>
    </source>
</evidence>
<dbReference type="Ensembl" id="ENSSFOT00015064434.1">
    <property type="protein sequence ID" value="ENSSFOP00015063818.1"/>
    <property type="gene ID" value="ENSSFOG00015033084.1"/>
</dbReference>
<dbReference type="PANTHER" id="PTHR10614">
    <property type="entry name" value="INSULIN RECEPTOR SUBSTRATE"/>
    <property type="match status" value="1"/>
</dbReference>
<feature type="domain" description="IRS-type PTB" evidence="5">
    <location>
        <begin position="134"/>
        <end position="238"/>
    </location>
</feature>
<dbReference type="InterPro" id="IPR001849">
    <property type="entry name" value="PH_domain"/>
</dbReference>
<dbReference type="InterPro" id="IPR002404">
    <property type="entry name" value="IRS_PTB"/>
</dbReference>
<dbReference type="PROSITE" id="PS50003">
    <property type="entry name" value="PH_DOMAIN"/>
    <property type="match status" value="1"/>
</dbReference>
<feature type="region of interest" description="Disordered" evidence="3">
    <location>
        <begin position="733"/>
        <end position="761"/>
    </location>
</feature>